<keyword evidence="2" id="KW-0732">Signal</keyword>
<evidence type="ECO:0000259" key="3">
    <source>
        <dbReference type="Pfam" id="PF06211"/>
    </source>
</evidence>
<sequence>MNSAKMFFFVCCMSVIFSPISAFEQESISINKPIMRSPKPWHFSSDYVRCFCNLPSCVTTGYMCKSSGGGCFSDLQEQSSVYKGRHGCLELLSDKEQKSRCNSKGGINERTTIRRKDNPKSLFLCCHHDMCNHIESPQTKNIINNTLLGDVAEDSDNRFQQQQQEPFLYSNSEVWFRAATIAVPICGAVILFVLIALAVKILKSEHQNSAIRKLGPAMYAHPVPPQCKATNEKYGHQDHFERTYDNLLKKEYVVPTQHQNIFYSNQNEDFQRQIHVPLLVQNELLPSNSGKVYEKNERPNLIGCDTDSTKSIILEIEKNTDNCLDKNINSNVKYPGDIDKFCLEKAYLS</sequence>
<dbReference type="CDD" id="cd23576">
    <property type="entry name" value="TFP_LU_ECD_BAMBI"/>
    <property type="match status" value="1"/>
</dbReference>
<dbReference type="InterPro" id="IPR045807">
    <property type="entry name" value="BAMBI_N"/>
</dbReference>
<evidence type="ECO:0000256" key="1">
    <source>
        <dbReference type="SAM" id="Phobius"/>
    </source>
</evidence>
<evidence type="ECO:0000259" key="4">
    <source>
        <dbReference type="Pfam" id="PF19337"/>
    </source>
</evidence>
<gene>
    <name evidence="5" type="primary">BAMBI</name>
</gene>
<protein>
    <submittedName>
        <fullName evidence="5">BMP and activin membrane-bound inhibitor</fullName>
    </submittedName>
</protein>
<dbReference type="Gene3D" id="2.10.60.10">
    <property type="entry name" value="CD59"/>
    <property type="match status" value="1"/>
</dbReference>
<feature type="domain" description="BMP and activin membrane-bound inhibitor N-terminal" evidence="3">
    <location>
        <begin position="47"/>
        <end position="133"/>
    </location>
</feature>
<feature type="chain" id="PRO_5004734342" evidence="2">
    <location>
        <begin position="23"/>
        <end position="349"/>
    </location>
</feature>
<keyword evidence="1" id="KW-0472">Membrane</keyword>
<dbReference type="SUPFAM" id="SSF57302">
    <property type="entry name" value="Snake toxin-like"/>
    <property type="match status" value="1"/>
</dbReference>
<reference evidence="5" key="1">
    <citation type="submission" date="2013-07" db="EMBL/GenBank/DDBJ databases">
        <title>Midgut Transcriptome Profiling of Anoplphora glabripennis, a Lignocellulose Degrading, Wood-Boring Cerambycid.</title>
        <authorList>
            <person name="Scully E.D."/>
            <person name="Hoover K."/>
            <person name="Carlson J.E."/>
            <person name="Tien M."/>
            <person name="Geib S.M."/>
        </authorList>
    </citation>
    <scope>NUCLEOTIDE SEQUENCE</scope>
</reference>
<name>V5GPZ6_ANOGL</name>
<dbReference type="InterPro" id="IPR045806">
    <property type="entry name" value="BAMBI_C"/>
</dbReference>
<evidence type="ECO:0000256" key="2">
    <source>
        <dbReference type="SAM" id="SignalP"/>
    </source>
</evidence>
<proteinExistence type="predicted"/>
<dbReference type="AlphaFoldDB" id="V5GPZ6"/>
<feature type="domain" description="BMP and activin membrane-bound inhibitor C-terminal" evidence="4">
    <location>
        <begin position="162"/>
        <end position="208"/>
    </location>
</feature>
<evidence type="ECO:0000313" key="5">
    <source>
        <dbReference type="EMBL" id="JAB66214.1"/>
    </source>
</evidence>
<keyword evidence="1" id="KW-0812">Transmembrane</keyword>
<organism evidence="5">
    <name type="scientific">Anoplophora glabripennis</name>
    <name type="common">Asian longhorn beetle</name>
    <name type="synonym">Anoplophora nobilis</name>
    <dbReference type="NCBI Taxonomy" id="217634"/>
    <lineage>
        <taxon>Eukaryota</taxon>
        <taxon>Metazoa</taxon>
        <taxon>Ecdysozoa</taxon>
        <taxon>Arthropoda</taxon>
        <taxon>Hexapoda</taxon>
        <taxon>Insecta</taxon>
        <taxon>Pterygota</taxon>
        <taxon>Neoptera</taxon>
        <taxon>Endopterygota</taxon>
        <taxon>Coleoptera</taxon>
        <taxon>Polyphaga</taxon>
        <taxon>Cucujiformia</taxon>
        <taxon>Chrysomeloidea</taxon>
        <taxon>Cerambycidae</taxon>
        <taxon>Lamiinae</taxon>
        <taxon>Lamiini</taxon>
        <taxon>Anoplophora</taxon>
    </lineage>
</organism>
<dbReference type="Pfam" id="PF06211">
    <property type="entry name" value="BAMBI"/>
    <property type="match status" value="1"/>
</dbReference>
<dbReference type="GO" id="GO:0005109">
    <property type="term" value="F:frizzled binding"/>
    <property type="evidence" value="ECO:0007669"/>
    <property type="project" value="TreeGrafter"/>
</dbReference>
<keyword evidence="1" id="KW-1133">Transmembrane helix</keyword>
<dbReference type="EMBL" id="GALX01002252">
    <property type="protein sequence ID" value="JAB66214.1"/>
    <property type="molecule type" value="Transcribed_RNA"/>
</dbReference>
<feature type="signal peptide" evidence="2">
    <location>
        <begin position="1"/>
        <end position="22"/>
    </location>
</feature>
<dbReference type="InterPro" id="IPR045860">
    <property type="entry name" value="Snake_toxin-like_sf"/>
</dbReference>
<feature type="transmembrane region" description="Helical" evidence="1">
    <location>
        <begin position="174"/>
        <end position="199"/>
    </location>
</feature>
<accession>V5GPZ6</accession>
<dbReference type="Pfam" id="PF19337">
    <property type="entry name" value="BAMBI_C"/>
    <property type="match status" value="1"/>
</dbReference>
<dbReference type="PANTHER" id="PTHR15505">
    <property type="entry name" value="RIIA DOMAIN-CONTAINING PROTEIN 1"/>
    <property type="match status" value="1"/>
</dbReference>
<dbReference type="PANTHER" id="PTHR15505:SF1">
    <property type="entry name" value="BMP AND ACTIVIN MEMBRANE-BOUND INHIBITOR HOMOLOG"/>
    <property type="match status" value="1"/>
</dbReference>